<dbReference type="PANTHER" id="PTHR32552">
    <property type="entry name" value="FERRICHROME IRON RECEPTOR-RELATED"/>
    <property type="match status" value="1"/>
</dbReference>
<dbReference type="Proteomes" id="UP001589798">
    <property type="component" value="Unassembled WGS sequence"/>
</dbReference>
<keyword evidence="10 11" id="KW-0998">Cell outer membrane</keyword>
<evidence type="ECO:0000256" key="8">
    <source>
        <dbReference type="ARBA" id="ARBA00023077"/>
    </source>
</evidence>
<keyword evidence="3 11" id="KW-1134">Transmembrane beta strand</keyword>
<keyword evidence="13" id="KW-0732">Signal</keyword>
<feature type="chain" id="PRO_5045376289" evidence="13">
    <location>
        <begin position="32"/>
        <end position="778"/>
    </location>
</feature>
<dbReference type="Pfam" id="PF00593">
    <property type="entry name" value="TonB_dep_Rec_b-barrel"/>
    <property type="match status" value="1"/>
</dbReference>
<proteinExistence type="inferred from homology"/>
<evidence type="ECO:0000256" key="12">
    <source>
        <dbReference type="RuleBase" id="RU003357"/>
    </source>
</evidence>
<evidence type="ECO:0000256" key="5">
    <source>
        <dbReference type="ARBA" id="ARBA00022692"/>
    </source>
</evidence>
<dbReference type="InterPro" id="IPR000531">
    <property type="entry name" value="Beta-barrel_TonB"/>
</dbReference>
<dbReference type="InterPro" id="IPR012910">
    <property type="entry name" value="Plug_dom"/>
</dbReference>
<keyword evidence="2 11" id="KW-0813">Transport</keyword>
<gene>
    <name evidence="16" type="ORF">ACFFJC_18760</name>
</gene>
<keyword evidence="6" id="KW-0408">Iron</keyword>
<evidence type="ECO:0000256" key="10">
    <source>
        <dbReference type="ARBA" id="ARBA00023237"/>
    </source>
</evidence>
<keyword evidence="17" id="KW-1185">Reference proteome</keyword>
<evidence type="ECO:0000313" key="16">
    <source>
        <dbReference type="EMBL" id="MFC0206312.1"/>
    </source>
</evidence>
<reference evidence="16 17" key="1">
    <citation type="submission" date="2024-09" db="EMBL/GenBank/DDBJ databases">
        <authorList>
            <person name="Sun Q."/>
            <person name="Mori K."/>
        </authorList>
    </citation>
    <scope>NUCLEOTIDE SEQUENCE [LARGE SCALE GENOMIC DNA]</scope>
    <source>
        <strain evidence="16 17">CCM 7706</strain>
    </source>
</reference>
<dbReference type="CDD" id="cd01347">
    <property type="entry name" value="ligand_gated_channel"/>
    <property type="match status" value="1"/>
</dbReference>
<evidence type="ECO:0000259" key="14">
    <source>
        <dbReference type="Pfam" id="PF00593"/>
    </source>
</evidence>
<dbReference type="EMBL" id="JBHLWK010000025">
    <property type="protein sequence ID" value="MFC0206312.1"/>
    <property type="molecule type" value="Genomic_DNA"/>
</dbReference>
<evidence type="ECO:0000259" key="15">
    <source>
        <dbReference type="Pfam" id="PF07715"/>
    </source>
</evidence>
<dbReference type="Pfam" id="PF07715">
    <property type="entry name" value="Plug"/>
    <property type="match status" value="1"/>
</dbReference>
<dbReference type="RefSeq" id="WP_379488932.1">
    <property type="nucleotide sequence ID" value="NZ_JBHLWK010000025.1"/>
</dbReference>
<protein>
    <submittedName>
        <fullName evidence="16">TonB-dependent receptor</fullName>
    </submittedName>
</protein>
<dbReference type="InterPro" id="IPR036942">
    <property type="entry name" value="Beta-barrel_TonB_sf"/>
</dbReference>
<evidence type="ECO:0000256" key="4">
    <source>
        <dbReference type="ARBA" id="ARBA00022496"/>
    </source>
</evidence>
<keyword evidence="9 11" id="KW-0472">Membrane</keyword>
<evidence type="ECO:0000256" key="3">
    <source>
        <dbReference type="ARBA" id="ARBA00022452"/>
    </source>
</evidence>
<evidence type="ECO:0000256" key="13">
    <source>
        <dbReference type="SAM" id="SignalP"/>
    </source>
</evidence>
<name>A0ABV6D121_9SPHN</name>
<keyword evidence="4" id="KW-0410">Iron transport</keyword>
<dbReference type="InterPro" id="IPR039426">
    <property type="entry name" value="TonB-dep_rcpt-like"/>
</dbReference>
<accession>A0ABV6D121</accession>
<dbReference type="PANTHER" id="PTHR32552:SF81">
    <property type="entry name" value="TONB-DEPENDENT OUTER MEMBRANE RECEPTOR"/>
    <property type="match status" value="1"/>
</dbReference>
<keyword evidence="8 12" id="KW-0798">TonB box</keyword>
<evidence type="ECO:0000256" key="1">
    <source>
        <dbReference type="ARBA" id="ARBA00004571"/>
    </source>
</evidence>
<dbReference type="Gene3D" id="2.40.170.20">
    <property type="entry name" value="TonB-dependent receptor, beta-barrel domain"/>
    <property type="match status" value="1"/>
</dbReference>
<comment type="subcellular location">
    <subcellularLocation>
        <location evidence="1 11">Cell outer membrane</location>
        <topology evidence="1 11">Multi-pass membrane protein</topology>
    </subcellularLocation>
</comment>
<feature type="signal peptide" evidence="13">
    <location>
        <begin position="1"/>
        <end position="31"/>
    </location>
</feature>
<evidence type="ECO:0000256" key="6">
    <source>
        <dbReference type="ARBA" id="ARBA00023004"/>
    </source>
</evidence>
<evidence type="ECO:0000256" key="11">
    <source>
        <dbReference type="PROSITE-ProRule" id="PRU01360"/>
    </source>
</evidence>
<comment type="caution">
    <text evidence="16">The sequence shown here is derived from an EMBL/GenBank/DDBJ whole genome shotgun (WGS) entry which is preliminary data.</text>
</comment>
<feature type="domain" description="TonB-dependent receptor plug" evidence="15">
    <location>
        <begin position="56"/>
        <end position="164"/>
    </location>
</feature>
<evidence type="ECO:0000256" key="9">
    <source>
        <dbReference type="ARBA" id="ARBA00023136"/>
    </source>
</evidence>
<evidence type="ECO:0000256" key="2">
    <source>
        <dbReference type="ARBA" id="ARBA00022448"/>
    </source>
</evidence>
<keyword evidence="16" id="KW-0675">Receptor</keyword>
<keyword evidence="5 11" id="KW-0812">Transmembrane</keyword>
<evidence type="ECO:0000313" key="17">
    <source>
        <dbReference type="Proteomes" id="UP001589798"/>
    </source>
</evidence>
<sequence>MRNSAALRASTRVSLAAIAIACAASAVPVLAQEGAAPADSAPNEIVVTAQKRSENLQAVPLAISVVGEATLKANNITNTESLGQVVPSLTFKRGTTNTNSTLSIRGVGTQSFSSGAEPSVSAVVDGVVMGRSGMAFSEFTNIERIEVLRGPQGTLFGKNASAGAISIVTKSPTDTIEGSVSAGLFEGGENRANVDISGPLGTGVGFTLSGVYAQYDGNIRNLYDGEKVNGFKRYGVRGKLVVEPTDTVEITLIGDYVHAKDNCCGDVLGTYVPSAQLTNLFIPQLGFQPGSKNRTINNDFTPGTRDTNAGVSAQVDLSLGDYTLTSISAYRRWTNTQYRDGDFHSVYATHVAPLDILQHDVGYLKFQQYSQEVRLASPTDRFLSFVIGGFLWHTKEYDTFSRTVSQCTASTLPVDATGFAPCAAGASTYLNTVGSAEFTTRFNNQALFGQFTANVTPEFRVIGGARWIHDKISYDFARVTNPSTGPGISAAFSNSDSTSETGWSYKAGLQYDVADDVMAYATYSRGYKGPAFNIFFNMGPLNTQRINPETSDAYEIGIKSQLLDRTLTLNLAAFYEKFDNFQANSFTTVNGSVTTNLTNAGSVRSQGIEAEIMWSPSDAFSLSGGYSFTDAEILEFYCPDSIGAANLPACRAHDGKPLPFAPRHKFNLTANWRAPLPETLPFKVNLIPTVSYQSRTNFDLDQTPLAQQSPYALVNMTIAIASHDDKYQLSLIGKNLTDKFYTSFVTPVGNGVAAGSFTRLQIPRDADRYFGVSGRVAF</sequence>
<feature type="domain" description="TonB-dependent receptor-like beta-barrel" evidence="14">
    <location>
        <begin position="289"/>
        <end position="736"/>
    </location>
</feature>
<comment type="similarity">
    <text evidence="11 12">Belongs to the TonB-dependent receptor family.</text>
</comment>
<dbReference type="PROSITE" id="PS52016">
    <property type="entry name" value="TONB_DEPENDENT_REC_3"/>
    <property type="match status" value="1"/>
</dbReference>
<keyword evidence="7" id="KW-0406">Ion transport</keyword>
<organism evidence="16 17">
    <name type="scientific">Novosphingobium soli</name>
    <dbReference type="NCBI Taxonomy" id="574956"/>
    <lineage>
        <taxon>Bacteria</taxon>
        <taxon>Pseudomonadati</taxon>
        <taxon>Pseudomonadota</taxon>
        <taxon>Alphaproteobacteria</taxon>
        <taxon>Sphingomonadales</taxon>
        <taxon>Sphingomonadaceae</taxon>
        <taxon>Novosphingobium</taxon>
    </lineage>
</organism>
<dbReference type="SUPFAM" id="SSF56935">
    <property type="entry name" value="Porins"/>
    <property type="match status" value="1"/>
</dbReference>
<evidence type="ECO:0000256" key="7">
    <source>
        <dbReference type="ARBA" id="ARBA00023065"/>
    </source>
</evidence>